<dbReference type="EMBL" id="CP015199">
    <property type="protein sequence ID" value="ANF50596.1"/>
    <property type="molecule type" value="Genomic_DNA"/>
</dbReference>
<keyword evidence="1" id="KW-0472">Membrane</keyword>
<dbReference type="RefSeq" id="WP_066753789.1">
    <property type="nucleotide sequence ID" value="NZ_CP015199.1"/>
</dbReference>
<reference evidence="2 3" key="1">
    <citation type="submission" date="2016-04" db="EMBL/GenBank/DDBJ databases">
        <title>Complete Genome Sequence of Chryseobacterium sp. IHBB 10212.</title>
        <authorList>
            <person name="Pal M."/>
            <person name="Swarnkar M.K."/>
            <person name="Kaushal K."/>
            <person name="Chhibber S."/>
            <person name="Singh A.K."/>
            <person name="Gulati A."/>
        </authorList>
    </citation>
    <scope>NUCLEOTIDE SEQUENCE [LARGE SCALE GENOMIC DNA]</scope>
    <source>
        <strain evidence="2 3">IHBB 10212</strain>
    </source>
</reference>
<proteinExistence type="predicted"/>
<accession>A0A172XUK7</accession>
<organism evidence="2 3">
    <name type="scientific">Chryseobacterium glaciei</name>
    <dbReference type="NCBI Taxonomy" id="1685010"/>
    <lineage>
        <taxon>Bacteria</taxon>
        <taxon>Pseudomonadati</taxon>
        <taxon>Bacteroidota</taxon>
        <taxon>Flavobacteriia</taxon>
        <taxon>Flavobacteriales</taxon>
        <taxon>Weeksellaceae</taxon>
        <taxon>Chryseobacterium group</taxon>
        <taxon>Chryseobacterium</taxon>
    </lineage>
</organism>
<keyword evidence="1" id="KW-1133">Transmembrane helix</keyword>
<gene>
    <name evidence="2" type="ORF">A0O34_08700</name>
</gene>
<keyword evidence="3" id="KW-1185">Reference proteome</keyword>
<keyword evidence="1" id="KW-0812">Transmembrane</keyword>
<dbReference type="STRING" id="1685010.A0O34_08700"/>
<dbReference type="Proteomes" id="UP000077824">
    <property type="component" value="Chromosome"/>
</dbReference>
<dbReference type="OrthoDB" id="637901at2"/>
<sequence length="411" mass="47926">MNKKKFIVPLVLLLGIVVYFVFYHRDKELKFVPKDADAVVLIDVKKLTRQYISSFIIHPSQWFGSKNKSENKSSLQDSGMKIPDFLQIFHIKNSKFSDWYSVIELKDQQKFLAFLKQENFVNKGKNIFQKDQIFIKIERDKCILGSSNLAFENIDRQLSQSSEKDNFNSDSFIHNTVGSISFISGDRTRNFSIELNADDIEIKNESNSEEFTSIISKLEQKTSFLEMELDAQNIKKYAQFFNKSIADSSQINYIKATAELEQVNDTIISYGYDDDFNEVEKKSFQKIIQPNYVIDLQSLNPEKTWDYFQDKKWINAQNQFTIIPFQPNYIEKNNAGFKIKSTRKPLQLSSNLKENYIFVKNNSLLSSSFNTLKSTEKKIISNLDYIFYGNKGQDYYIKLKAKKGDLPLILR</sequence>
<evidence type="ECO:0000256" key="1">
    <source>
        <dbReference type="SAM" id="Phobius"/>
    </source>
</evidence>
<name>A0A172XUK7_9FLAO</name>
<dbReference type="KEGG" id="chh:A0O34_08700"/>
<evidence type="ECO:0000313" key="3">
    <source>
        <dbReference type="Proteomes" id="UP000077824"/>
    </source>
</evidence>
<dbReference type="AlphaFoldDB" id="A0A172XUK7"/>
<feature type="transmembrane region" description="Helical" evidence="1">
    <location>
        <begin position="6"/>
        <end position="24"/>
    </location>
</feature>
<protein>
    <submittedName>
        <fullName evidence="2">Uncharacterized protein</fullName>
    </submittedName>
</protein>
<evidence type="ECO:0000313" key="2">
    <source>
        <dbReference type="EMBL" id="ANF50596.1"/>
    </source>
</evidence>